<keyword evidence="2" id="KW-0812">Transmembrane</keyword>
<dbReference type="EMBL" id="LR778114">
    <property type="protein sequence ID" value="CAB1128151.1"/>
    <property type="molecule type" value="Genomic_DNA"/>
</dbReference>
<dbReference type="SMART" id="SM00065">
    <property type="entry name" value="GAF"/>
    <property type="match status" value="1"/>
</dbReference>
<dbReference type="AlphaFoldDB" id="A0A6F8ZDZ5"/>
<evidence type="ECO:0000256" key="2">
    <source>
        <dbReference type="SAM" id="Phobius"/>
    </source>
</evidence>
<feature type="domain" description="GGDEF" evidence="3">
    <location>
        <begin position="424"/>
        <end position="553"/>
    </location>
</feature>
<dbReference type="PROSITE" id="PS50887">
    <property type="entry name" value="GGDEF"/>
    <property type="match status" value="1"/>
</dbReference>
<dbReference type="InterPro" id="IPR029787">
    <property type="entry name" value="Nucleotide_cyclase"/>
</dbReference>
<proteinExistence type="predicted"/>
<keyword evidence="5" id="KW-1185">Reference proteome</keyword>
<dbReference type="Pfam" id="PF01590">
    <property type="entry name" value="GAF"/>
    <property type="match status" value="1"/>
</dbReference>
<feature type="transmembrane region" description="Helical" evidence="2">
    <location>
        <begin position="16"/>
        <end position="34"/>
    </location>
</feature>
<feature type="transmembrane region" description="Helical" evidence="2">
    <location>
        <begin position="65"/>
        <end position="86"/>
    </location>
</feature>
<dbReference type="SUPFAM" id="SSF55781">
    <property type="entry name" value="GAF domain-like"/>
    <property type="match status" value="1"/>
</dbReference>
<dbReference type="Gene3D" id="3.30.450.40">
    <property type="match status" value="1"/>
</dbReference>
<dbReference type="GO" id="GO:1902201">
    <property type="term" value="P:negative regulation of bacterial-type flagellum-dependent cell motility"/>
    <property type="evidence" value="ECO:0007669"/>
    <property type="project" value="TreeGrafter"/>
</dbReference>
<dbReference type="InterPro" id="IPR000160">
    <property type="entry name" value="GGDEF_dom"/>
</dbReference>
<dbReference type="PANTHER" id="PTHR45138:SF6">
    <property type="entry name" value="DIGUANYLATE CYCLASE DGCN"/>
    <property type="match status" value="1"/>
</dbReference>
<dbReference type="InterPro" id="IPR050469">
    <property type="entry name" value="Diguanylate_Cyclase"/>
</dbReference>
<reference evidence="4 5" key="1">
    <citation type="submission" date="2020-02" db="EMBL/GenBank/DDBJ databases">
        <authorList>
            <person name="Hogendoorn C."/>
        </authorList>
    </citation>
    <scope>NUCLEOTIDE SEQUENCE [LARGE SCALE GENOMIC DNA]</scope>
    <source>
        <strain evidence="4">R501</strain>
    </source>
</reference>
<gene>
    <name evidence="4" type="ORF">R50_0645</name>
</gene>
<dbReference type="InterPro" id="IPR029016">
    <property type="entry name" value="GAF-like_dom_sf"/>
</dbReference>
<dbReference type="GO" id="GO:0005886">
    <property type="term" value="C:plasma membrane"/>
    <property type="evidence" value="ECO:0007669"/>
    <property type="project" value="TreeGrafter"/>
</dbReference>
<feature type="transmembrane region" description="Helical" evidence="2">
    <location>
        <begin position="40"/>
        <end position="58"/>
    </location>
</feature>
<feature type="transmembrane region" description="Helical" evidence="2">
    <location>
        <begin position="134"/>
        <end position="155"/>
    </location>
</feature>
<dbReference type="InterPro" id="IPR003018">
    <property type="entry name" value="GAF"/>
</dbReference>
<evidence type="ECO:0000259" key="3">
    <source>
        <dbReference type="PROSITE" id="PS50887"/>
    </source>
</evidence>
<organism evidence="4 5">
    <name type="scientific">Candidatus Hydrogenisulfobacillus filiaventi</name>
    <dbReference type="NCBI Taxonomy" id="2707344"/>
    <lineage>
        <taxon>Bacteria</taxon>
        <taxon>Bacillati</taxon>
        <taxon>Bacillota</taxon>
        <taxon>Clostridia</taxon>
        <taxon>Eubacteriales</taxon>
        <taxon>Clostridiales Family XVII. Incertae Sedis</taxon>
        <taxon>Candidatus Hydrogenisulfobacillus</taxon>
    </lineage>
</organism>
<dbReference type="GO" id="GO:0052621">
    <property type="term" value="F:diguanylate cyclase activity"/>
    <property type="evidence" value="ECO:0007669"/>
    <property type="project" value="TreeGrafter"/>
</dbReference>
<dbReference type="GO" id="GO:0043709">
    <property type="term" value="P:cell adhesion involved in single-species biofilm formation"/>
    <property type="evidence" value="ECO:0007669"/>
    <property type="project" value="TreeGrafter"/>
</dbReference>
<dbReference type="Pfam" id="PF00990">
    <property type="entry name" value="GGDEF"/>
    <property type="match status" value="1"/>
</dbReference>
<evidence type="ECO:0000256" key="1">
    <source>
        <dbReference type="SAM" id="MobiDB-lite"/>
    </source>
</evidence>
<feature type="transmembrane region" description="Helical" evidence="2">
    <location>
        <begin position="106"/>
        <end position="127"/>
    </location>
</feature>
<dbReference type="Gene3D" id="3.30.70.270">
    <property type="match status" value="1"/>
</dbReference>
<accession>A0A6F8ZDZ5</accession>
<dbReference type="KEGG" id="hfv:R50_0645"/>
<keyword evidence="2" id="KW-1133">Transmembrane helix</keyword>
<sequence length="595" mass="64067">MASASLARRRRRAERYLWAVTGLGVLTLAVRAPVLVPQHWWVTGITLLMVAGGSLWPIPLRRGYVDFTGAGVLLAYLLGGPASALWAQLGGSALGLLYRRRPRLQAAANLGILATALSAATMAAGLVRGTALRALTLILVDLVVNHVLVCGYFAVGEGPLEAVDAWRALRWDLTGWMVGLPAATAGILLSYPYPVLGEALTGLIFVTAVWFLALWVGVRRLQRQALVVAGSLGQVTQVLDGEALEGVEAPISRTLDFSAWAFYLGHEPGRPLELRAARGAWDVGLLPPPRLEPGDGLAGWALATGQPLRIPDLDQEAGGLFGPVREPGLAGFRAALLVPMVSGRTVTGLAVLLHHDAGRYRATDLELSRIVGMQVGTTVKTRHLLHETRRLSVSDPLIPQLFNYRYFVGRLEEAVARAARGEGTGFSVLFLDLDGFKCVNDRYGHLKGDAVLREAVEVLRGEIRQEDVLARYAGDEFVALLPGAGAEEAARVRDRIGRRIAAHGFSGVREVLSISVGIATYGIDGADVDTLLNVADQRMYREKRRHKEAASDREGCSGEGEKRRADVSHLTLDTGNAMLSRSSTGWEMAEKGDMA</sequence>
<dbReference type="SUPFAM" id="SSF55073">
    <property type="entry name" value="Nucleotide cyclase"/>
    <property type="match status" value="1"/>
</dbReference>
<name>A0A6F8ZDZ5_9FIRM</name>
<dbReference type="NCBIfam" id="TIGR00254">
    <property type="entry name" value="GGDEF"/>
    <property type="match status" value="1"/>
</dbReference>
<feature type="compositionally biased region" description="Basic and acidic residues" evidence="1">
    <location>
        <begin position="548"/>
        <end position="567"/>
    </location>
</feature>
<dbReference type="CDD" id="cd01949">
    <property type="entry name" value="GGDEF"/>
    <property type="match status" value="1"/>
</dbReference>
<dbReference type="SMART" id="SM00267">
    <property type="entry name" value="GGDEF"/>
    <property type="match status" value="1"/>
</dbReference>
<protein>
    <submittedName>
        <fullName evidence="4">Putative GGDEF domain-containing protein</fullName>
    </submittedName>
</protein>
<dbReference type="InterPro" id="IPR043128">
    <property type="entry name" value="Rev_trsase/Diguanyl_cyclase"/>
</dbReference>
<dbReference type="Proteomes" id="UP000503399">
    <property type="component" value="Chromosome"/>
</dbReference>
<evidence type="ECO:0000313" key="4">
    <source>
        <dbReference type="EMBL" id="CAB1128151.1"/>
    </source>
</evidence>
<feature type="region of interest" description="Disordered" evidence="1">
    <location>
        <begin position="542"/>
        <end position="568"/>
    </location>
</feature>
<feature type="transmembrane region" description="Helical" evidence="2">
    <location>
        <begin position="175"/>
        <end position="193"/>
    </location>
</feature>
<keyword evidence="2" id="KW-0472">Membrane</keyword>
<dbReference type="PANTHER" id="PTHR45138">
    <property type="entry name" value="REGULATORY COMPONENTS OF SENSORY TRANSDUCTION SYSTEM"/>
    <property type="match status" value="1"/>
</dbReference>
<evidence type="ECO:0000313" key="5">
    <source>
        <dbReference type="Proteomes" id="UP000503399"/>
    </source>
</evidence>
<feature type="transmembrane region" description="Helical" evidence="2">
    <location>
        <begin position="200"/>
        <end position="218"/>
    </location>
</feature>